<keyword evidence="1" id="KW-1133">Transmembrane helix</keyword>
<dbReference type="RefSeq" id="WP_102597600.1">
    <property type="nucleotide sequence ID" value="NZ_JBQDKG010000008.1"/>
</dbReference>
<dbReference type="Proteomes" id="UP000235739">
    <property type="component" value="Unassembled WGS sequence"/>
</dbReference>
<sequence length="168" mass="18841">MPEGAWTPVLWTIFAIVLAITLILVGWRNLKAGQSQIPEPYAAFEDQAEHSFAGMYVVTTEFDDWLARIAVHDLGVRTNATLELGRAGIHLIRSGARDVHIPWEQYVQVKRSNGMVGKVVEKNGLIVITWTKDGFTFDTGFRPRYSEDTPKIYQLLASHVDVSRAGDK</sequence>
<evidence type="ECO:0000313" key="4">
    <source>
        <dbReference type="Proteomes" id="UP000235739"/>
    </source>
</evidence>
<feature type="transmembrane region" description="Helical" evidence="1">
    <location>
        <begin position="6"/>
        <end position="27"/>
    </location>
</feature>
<accession>A0A2N7S412</accession>
<dbReference type="Pfam" id="PF25362">
    <property type="entry name" value="bPH_11"/>
    <property type="match status" value="1"/>
</dbReference>
<keyword evidence="1" id="KW-0812">Transmembrane</keyword>
<dbReference type="EMBL" id="PNQX01000001">
    <property type="protein sequence ID" value="PMQ20880.1"/>
    <property type="molecule type" value="Genomic_DNA"/>
</dbReference>
<proteinExistence type="predicted"/>
<name>A0A2N7S412_9MICC</name>
<dbReference type="AlphaFoldDB" id="A0A2N7S412"/>
<evidence type="ECO:0000256" key="1">
    <source>
        <dbReference type="SAM" id="Phobius"/>
    </source>
</evidence>
<evidence type="ECO:0000259" key="2">
    <source>
        <dbReference type="Pfam" id="PF25362"/>
    </source>
</evidence>
<protein>
    <recommendedName>
        <fullName evidence="2">PH domain-containing protein</fullName>
    </recommendedName>
</protein>
<dbReference type="InterPro" id="IPR057446">
    <property type="entry name" value="PH_bac"/>
</dbReference>
<comment type="caution">
    <text evidence="3">The sequence shown here is derived from an EMBL/GenBank/DDBJ whole genome shotgun (WGS) entry which is preliminary data.</text>
</comment>
<feature type="domain" description="PH" evidence="2">
    <location>
        <begin position="36"/>
        <end position="153"/>
    </location>
</feature>
<reference evidence="3 4" key="1">
    <citation type="journal article" date="2017" name="Elife">
        <title>Extensive horizontal gene transfer in cheese-associated bacteria.</title>
        <authorList>
            <person name="Bonham K.S."/>
            <person name="Wolfe B.E."/>
            <person name="Dutton R.J."/>
        </authorList>
    </citation>
    <scope>NUCLEOTIDE SEQUENCE [LARGE SCALE GENOMIC DNA]</scope>
    <source>
        <strain evidence="3 4">JB182</strain>
    </source>
</reference>
<gene>
    <name evidence="3" type="ORF">CIK84_04655</name>
</gene>
<evidence type="ECO:0000313" key="3">
    <source>
        <dbReference type="EMBL" id="PMQ20880.1"/>
    </source>
</evidence>
<keyword evidence="1" id="KW-0472">Membrane</keyword>
<organism evidence="3 4">
    <name type="scientific">Glutamicibacter arilaitensis</name>
    <dbReference type="NCBI Taxonomy" id="256701"/>
    <lineage>
        <taxon>Bacteria</taxon>
        <taxon>Bacillati</taxon>
        <taxon>Actinomycetota</taxon>
        <taxon>Actinomycetes</taxon>
        <taxon>Micrococcales</taxon>
        <taxon>Micrococcaceae</taxon>
        <taxon>Glutamicibacter</taxon>
    </lineage>
</organism>